<dbReference type="AlphaFoldDB" id="A0A421BJL9"/>
<evidence type="ECO:0000256" key="1">
    <source>
        <dbReference type="SAM" id="Phobius"/>
    </source>
</evidence>
<keyword evidence="3" id="KW-1185">Reference proteome</keyword>
<dbReference type="EMBL" id="RCHI01000026">
    <property type="protein sequence ID" value="RLL61945.1"/>
    <property type="molecule type" value="Genomic_DNA"/>
</dbReference>
<feature type="transmembrane region" description="Helical" evidence="1">
    <location>
        <begin position="20"/>
        <end position="41"/>
    </location>
</feature>
<dbReference type="RefSeq" id="WP_121534941.1">
    <property type="nucleotide sequence ID" value="NZ_RCHI01000026.1"/>
</dbReference>
<accession>A0A421BJL9</accession>
<dbReference type="Proteomes" id="UP000279673">
    <property type="component" value="Unassembled WGS sequence"/>
</dbReference>
<comment type="caution">
    <text evidence="2">The sequence shown here is derived from an EMBL/GenBank/DDBJ whole genome shotgun (WGS) entry which is preliminary data.</text>
</comment>
<keyword evidence="1" id="KW-0472">Membrane</keyword>
<protein>
    <recommendedName>
        <fullName evidence="4">Pilus assembly protein</fullName>
    </recommendedName>
</protein>
<evidence type="ECO:0008006" key="4">
    <source>
        <dbReference type="Google" id="ProtNLM"/>
    </source>
</evidence>
<evidence type="ECO:0000313" key="2">
    <source>
        <dbReference type="EMBL" id="RLL61945.1"/>
    </source>
</evidence>
<organism evidence="2 3">
    <name type="scientific">Paenirhodobacter hankyongi</name>
    <dbReference type="NCBI Taxonomy" id="2294033"/>
    <lineage>
        <taxon>Bacteria</taxon>
        <taxon>Pseudomonadati</taxon>
        <taxon>Pseudomonadota</taxon>
        <taxon>Alphaproteobacteria</taxon>
        <taxon>Rhodobacterales</taxon>
        <taxon>Rhodobacter group</taxon>
        <taxon>Paenirhodobacter</taxon>
    </lineage>
</organism>
<keyword evidence="1" id="KW-1133">Transmembrane helix</keyword>
<name>A0A421BJL9_9RHOB</name>
<gene>
    <name evidence="2" type="ORF">DYS74_17620</name>
</gene>
<evidence type="ECO:0000313" key="3">
    <source>
        <dbReference type="Proteomes" id="UP000279673"/>
    </source>
</evidence>
<sequence length="65" mass="7278">MQKVRQMLRRLHSEEGAVTIDWVVLTALLVPLGMIVGTMIWGETERAGDRVADYILAQTVLVPDN</sequence>
<keyword evidence="1" id="KW-0812">Transmembrane</keyword>
<reference evidence="2 3" key="1">
    <citation type="submission" date="2018-10" db="EMBL/GenBank/DDBJ databases">
        <title>Rhodobacter sp . BO-81.</title>
        <authorList>
            <person name="Im W.T."/>
        </authorList>
    </citation>
    <scope>NUCLEOTIDE SEQUENCE [LARGE SCALE GENOMIC DNA]</scope>
    <source>
        <strain evidence="2 3">BO-81</strain>
    </source>
</reference>
<proteinExistence type="predicted"/>